<proteinExistence type="predicted"/>
<gene>
    <name evidence="2" type="ORF">POCTA_138.1.T0090377</name>
</gene>
<keyword evidence="1" id="KW-1133">Transmembrane helix</keyword>
<protein>
    <submittedName>
        <fullName evidence="2">Uncharacterized protein</fullName>
    </submittedName>
</protein>
<evidence type="ECO:0000313" key="2">
    <source>
        <dbReference type="EMBL" id="CAD8138433.1"/>
    </source>
</evidence>
<evidence type="ECO:0000256" key="1">
    <source>
        <dbReference type="SAM" id="Phobius"/>
    </source>
</evidence>
<dbReference type="AlphaFoldDB" id="A0A8S1SE85"/>
<keyword evidence="1" id="KW-0472">Membrane</keyword>
<comment type="caution">
    <text evidence="2">The sequence shown here is derived from an EMBL/GenBank/DDBJ whole genome shotgun (WGS) entry which is preliminary data.</text>
</comment>
<name>A0A8S1SE85_PAROT</name>
<keyword evidence="1" id="KW-0812">Transmembrane</keyword>
<reference evidence="2" key="1">
    <citation type="submission" date="2021-01" db="EMBL/GenBank/DDBJ databases">
        <authorList>
            <consortium name="Genoscope - CEA"/>
            <person name="William W."/>
        </authorList>
    </citation>
    <scope>NUCLEOTIDE SEQUENCE</scope>
</reference>
<feature type="transmembrane region" description="Helical" evidence="1">
    <location>
        <begin position="20"/>
        <end position="40"/>
    </location>
</feature>
<accession>A0A8S1SE85</accession>
<evidence type="ECO:0000313" key="3">
    <source>
        <dbReference type="Proteomes" id="UP000683925"/>
    </source>
</evidence>
<dbReference type="EMBL" id="CAJJDP010000008">
    <property type="protein sequence ID" value="CAD8138433.1"/>
    <property type="molecule type" value="Genomic_DNA"/>
</dbReference>
<keyword evidence="3" id="KW-1185">Reference proteome</keyword>
<organism evidence="2 3">
    <name type="scientific">Paramecium octaurelia</name>
    <dbReference type="NCBI Taxonomy" id="43137"/>
    <lineage>
        <taxon>Eukaryota</taxon>
        <taxon>Sar</taxon>
        <taxon>Alveolata</taxon>
        <taxon>Ciliophora</taxon>
        <taxon>Intramacronucleata</taxon>
        <taxon>Oligohymenophorea</taxon>
        <taxon>Peniculida</taxon>
        <taxon>Parameciidae</taxon>
        <taxon>Paramecium</taxon>
    </lineage>
</organism>
<dbReference type="Proteomes" id="UP000683925">
    <property type="component" value="Unassembled WGS sequence"/>
</dbReference>
<sequence length="82" mass="9516">MNKKSITSAFIILLIEWQSLLNRYFAFLYYIILILAKLLINLDKIKKSVQSTDNDGDDFGISDLSDFDKFGMMNTLIMNQRS</sequence>